<evidence type="ECO:0000256" key="2">
    <source>
        <dbReference type="ARBA" id="ARBA00006727"/>
    </source>
</evidence>
<dbReference type="AlphaFoldDB" id="A0A8E2AVF5"/>
<feature type="transmembrane region" description="Helical" evidence="4">
    <location>
        <begin position="129"/>
        <end position="148"/>
    </location>
</feature>
<feature type="transmembrane region" description="Helical" evidence="4">
    <location>
        <begin position="214"/>
        <end position="235"/>
    </location>
</feature>
<feature type="transmembrane region" description="Helical" evidence="4">
    <location>
        <begin position="324"/>
        <end position="343"/>
    </location>
</feature>
<evidence type="ECO:0000256" key="3">
    <source>
        <dbReference type="SAM" id="MobiDB-lite"/>
    </source>
</evidence>
<reference evidence="6 7" key="1">
    <citation type="submission" date="2016-07" db="EMBL/GenBank/DDBJ databases">
        <title>Draft genome of the white-rot fungus Obba rivulosa 3A-2.</title>
        <authorList>
            <consortium name="DOE Joint Genome Institute"/>
            <person name="Miettinen O."/>
            <person name="Riley R."/>
            <person name="Acob R."/>
            <person name="Barry K."/>
            <person name="Cullen D."/>
            <person name="De Vries R."/>
            <person name="Hainaut M."/>
            <person name="Hatakka A."/>
            <person name="Henrissat B."/>
            <person name="Hilden K."/>
            <person name="Kuo R."/>
            <person name="Labutti K."/>
            <person name="Lipzen A."/>
            <person name="Makela M.R."/>
            <person name="Sandor L."/>
            <person name="Spatafora J.W."/>
            <person name="Grigoriev I.V."/>
            <person name="Hibbett D.S."/>
        </authorList>
    </citation>
    <scope>NUCLEOTIDE SEQUENCE [LARGE SCALE GENOMIC DNA]</scope>
    <source>
        <strain evidence="6 7">3A-2</strain>
    </source>
</reference>
<feature type="transmembrane region" description="Helical" evidence="4">
    <location>
        <begin position="88"/>
        <end position="109"/>
    </location>
</feature>
<feature type="region of interest" description="Disordered" evidence="3">
    <location>
        <begin position="1"/>
        <end position="78"/>
    </location>
</feature>
<comment type="similarity">
    <text evidence="2">Belongs to the major facilitator superfamily. Monocarboxylate porter (TC 2.A.1.13) family.</text>
</comment>
<accession>A0A8E2AVF5</accession>
<organism evidence="6 7">
    <name type="scientific">Obba rivulosa</name>
    <dbReference type="NCBI Taxonomy" id="1052685"/>
    <lineage>
        <taxon>Eukaryota</taxon>
        <taxon>Fungi</taxon>
        <taxon>Dikarya</taxon>
        <taxon>Basidiomycota</taxon>
        <taxon>Agaricomycotina</taxon>
        <taxon>Agaricomycetes</taxon>
        <taxon>Polyporales</taxon>
        <taxon>Gelatoporiaceae</taxon>
        <taxon>Obba</taxon>
    </lineage>
</organism>
<feature type="transmembrane region" description="Helical" evidence="4">
    <location>
        <begin position="448"/>
        <end position="468"/>
    </location>
</feature>
<keyword evidence="4" id="KW-0472">Membrane</keyword>
<dbReference type="InterPro" id="IPR050327">
    <property type="entry name" value="Proton-linked_MCT"/>
</dbReference>
<dbReference type="PANTHER" id="PTHR11360">
    <property type="entry name" value="MONOCARBOXYLATE TRANSPORTER"/>
    <property type="match status" value="1"/>
</dbReference>
<keyword evidence="4" id="KW-1133">Transmembrane helix</keyword>
<dbReference type="GO" id="GO:0022857">
    <property type="term" value="F:transmembrane transporter activity"/>
    <property type="evidence" value="ECO:0007669"/>
    <property type="project" value="InterPro"/>
</dbReference>
<evidence type="ECO:0000256" key="4">
    <source>
        <dbReference type="SAM" id="Phobius"/>
    </source>
</evidence>
<dbReference type="CDD" id="cd17352">
    <property type="entry name" value="MFS_MCT_SLC16"/>
    <property type="match status" value="1"/>
</dbReference>
<comment type="subcellular location">
    <subcellularLocation>
        <location evidence="1">Membrane</location>
        <topology evidence="1">Multi-pass membrane protein</topology>
    </subcellularLocation>
</comment>
<feature type="transmembrane region" description="Helical" evidence="4">
    <location>
        <begin position="155"/>
        <end position="174"/>
    </location>
</feature>
<dbReference type="Proteomes" id="UP000250043">
    <property type="component" value="Unassembled WGS sequence"/>
</dbReference>
<feature type="compositionally biased region" description="Polar residues" evidence="3">
    <location>
        <begin position="42"/>
        <end position="55"/>
    </location>
</feature>
<feature type="transmembrane region" description="Helical" evidence="4">
    <location>
        <begin position="350"/>
        <end position="372"/>
    </location>
</feature>
<name>A0A8E2AVF5_9APHY</name>
<feature type="compositionally biased region" description="Polar residues" evidence="3">
    <location>
        <begin position="20"/>
        <end position="32"/>
    </location>
</feature>
<feature type="transmembrane region" description="Helical" evidence="4">
    <location>
        <begin position="415"/>
        <end position="436"/>
    </location>
</feature>
<protein>
    <submittedName>
        <fullName evidence="6">MFS general substrate transporter</fullName>
    </submittedName>
</protein>
<dbReference type="EMBL" id="KV722443">
    <property type="protein sequence ID" value="OCH88814.1"/>
    <property type="molecule type" value="Genomic_DNA"/>
</dbReference>
<dbReference type="Gene3D" id="1.20.1250.20">
    <property type="entry name" value="MFS general substrate transporter like domains"/>
    <property type="match status" value="1"/>
</dbReference>
<dbReference type="InterPro" id="IPR011701">
    <property type="entry name" value="MFS"/>
</dbReference>
<proteinExistence type="inferred from homology"/>
<evidence type="ECO:0000313" key="6">
    <source>
        <dbReference type="EMBL" id="OCH88814.1"/>
    </source>
</evidence>
<dbReference type="SUPFAM" id="SSF103473">
    <property type="entry name" value="MFS general substrate transporter"/>
    <property type="match status" value="1"/>
</dbReference>
<evidence type="ECO:0000259" key="5">
    <source>
        <dbReference type="PROSITE" id="PS50850"/>
    </source>
</evidence>
<keyword evidence="4" id="KW-0812">Transmembrane</keyword>
<dbReference type="InterPro" id="IPR020846">
    <property type="entry name" value="MFS_dom"/>
</dbReference>
<keyword evidence="7" id="KW-1185">Reference proteome</keyword>
<dbReference type="GO" id="GO:0016020">
    <property type="term" value="C:membrane"/>
    <property type="evidence" value="ECO:0007669"/>
    <property type="project" value="UniProtKB-SubCell"/>
</dbReference>
<sequence>MSSRFEATTIRHGADDATTAMASRTQTLTSPPSMEELKKSNISDVSTVRGQNDQPPASKEEPEIGNEYAAVDPPTESDSDFPEGGFRAWMCVFGVSCGTCATFGFVNAWGVFQAYYQATLLKDSTPSDIAWIGSVQYALVFIPGLVFGRLFDMGIFKGPLIASSALLVAATFLTAQCTQYWQFILCQGIAVGLGCGMIFGPIVGTIPHWFKKKLGVALGLMAVGSSIGGCVFPIAVQNLINLVGFQWTMRIIGFIQLFLMGICILGAERRLPPRKRSGPFFNVRAFKSPAYTWYTISTFVSFLGLYTVLTYIDVSAQFAGVDPNFSFYLLSIANAGSAVGRVGGGILSDVVGALNIMIPATFIAGILTYAWPFATSKGAIIVIAVIYGIASGVYVSLLTAPIVRMGETHDVGNRIGMTLTVLAFGALGGPPISGAINDATGNFKAVGIYAGSTVMGGVVLMLISRYYLLRSWRGKC</sequence>
<feature type="transmembrane region" description="Helical" evidence="4">
    <location>
        <begin position="291"/>
        <end position="312"/>
    </location>
</feature>
<dbReference type="PANTHER" id="PTHR11360:SF284">
    <property type="entry name" value="EG:103B4.3 PROTEIN-RELATED"/>
    <property type="match status" value="1"/>
</dbReference>
<feature type="domain" description="Major facilitator superfamily (MFS) profile" evidence="5">
    <location>
        <begin position="290"/>
        <end position="476"/>
    </location>
</feature>
<dbReference type="PROSITE" id="PS50850">
    <property type="entry name" value="MFS"/>
    <property type="match status" value="1"/>
</dbReference>
<feature type="transmembrane region" description="Helical" evidence="4">
    <location>
        <begin position="378"/>
        <end position="403"/>
    </location>
</feature>
<dbReference type="InterPro" id="IPR036259">
    <property type="entry name" value="MFS_trans_sf"/>
</dbReference>
<evidence type="ECO:0000313" key="7">
    <source>
        <dbReference type="Proteomes" id="UP000250043"/>
    </source>
</evidence>
<feature type="transmembrane region" description="Helical" evidence="4">
    <location>
        <begin position="180"/>
        <end position="202"/>
    </location>
</feature>
<feature type="transmembrane region" description="Helical" evidence="4">
    <location>
        <begin position="247"/>
        <end position="267"/>
    </location>
</feature>
<dbReference type="Pfam" id="PF07690">
    <property type="entry name" value="MFS_1"/>
    <property type="match status" value="1"/>
</dbReference>
<dbReference type="OrthoDB" id="6509908at2759"/>
<gene>
    <name evidence="6" type="ORF">OBBRIDRAFT_836321</name>
</gene>
<evidence type="ECO:0000256" key="1">
    <source>
        <dbReference type="ARBA" id="ARBA00004141"/>
    </source>
</evidence>